<proteinExistence type="predicted"/>
<comment type="caution">
    <text evidence="1">The sequence shown here is derived from an EMBL/GenBank/DDBJ whole genome shotgun (WGS) entry which is preliminary data.</text>
</comment>
<gene>
    <name evidence="1" type="ORF">EVA_03676</name>
</gene>
<name>J9GYF8_9ZZZZ</name>
<protein>
    <submittedName>
        <fullName evidence="1">Phosphoenolpyruvate carboxykinase</fullName>
    </submittedName>
</protein>
<accession>J9GYF8</accession>
<sequence length="63" mass="7818">MLSEKYRFIAPLRRDLHQNGKISVHQNPNGKLDIYLKQQCQRYYEEHCGTREEFRQEFRKNYL</sequence>
<reference evidence="1" key="1">
    <citation type="journal article" date="2012" name="PLoS ONE">
        <title>Gene sets for utilization of primary and secondary nutrition supplies in the distal gut of endangered iberian lynx.</title>
        <authorList>
            <person name="Alcaide M."/>
            <person name="Messina E."/>
            <person name="Richter M."/>
            <person name="Bargiela R."/>
            <person name="Peplies J."/>
            <person name="Huws S.A."/>
            <person name="Newbold C.J."/>
            <person name="Golyshin P.N."/>
            <person name="Simon M.A."/>
            <person name="Lopez G."/>
            <person name="Yakimov M.M."/>
            <person name="Ferrer M."/>
        </authorList>
    </citation>
    <scope>NUCLEOTIDE SEQUENCE</scope>
</reference>
<evidence type="ECO:0000313" key="1">
    <source>
        <dbReference type="EMBL" id="EJX08213.1"/>
    </source>
</evidence>
<keyword evidence="1" id="KW-0418">Kinase</keyword>
<dbReference type="EMBL" id="AMCI01000675">
    <property type="protein sequence ID" value="EJX08213.1"/>
    <property type="molecule type" value="Genomic_DNA"/>
</dbReference>
<organism evidence="1">
    <name type="scientific">gut metagenome</name>
    <dbReference type="NCBI Taxonomy" id="749906"/>
    <lineage>
        <taxon>unclassified sequences</taxon>
        <taxon>metagenomes</taxon>
        <taxon>organismal metagenomes</taxon>
    </lineage>
</organism>
<dbReference type="GO" id="GO:0016301">
    <property type="term" value="F:kinase activity"/>
    <property type="evidence" value="ECO:0007669"/>
    <property type="project" value="UniProtKB-KW"/>
</dbReference>
<keyword evidence="1" id="KW-0670">Pyruvate</keyword>
<dbReference type="AlphaFoldDB" id="J9GYF8"/>
<keyword evidence="1" id="KW-0808">Transferase</keyword>